<dbReference type="AlphaFoldDB" id="U6SKR2"/>
<evidence type="ECO:0000313" key="2">
    <source>
        <dbReference type="Proteomes" id="UP000017170"/>
    </source>
</evidence>
<dbReference type="EMBL" id="ATAE01000056">
    <property type="protein sequence ID" value="ERN51495.1"/>
    <property type="molecule type" value="Genomic_DNA"/>
</dbReference>
<accession>U6SKR2</accession>
<dbReference type="PATRIC" id="fig|1188261.3.peg.3814"/>
<sequence length="87" mass="10669">MGEAGDKVRLERYSYMKRNRIKAYFDHFPGSPVIFSKIGSYYFVYVIQWSEYDPIVLRRDLEEMEWLLNKELGLNEEYINRRSYRND</sequence>
<evidence type="ECO:0000313" key="1">
    <source>
        <dbReference type="EMBL" id="ERN51495.1"/>
    </source>
</evidence>
<protein>
    <submittedName>
        <fullName evidence="1">Uncharacterized protein</fullName>
    </submittedName>
</protein>
<name>U6SKR2_9BACI</name>
<gene>
    <name evidence="1" type="ORF">A33I_02110</name>
</gene>
<proteinExistence type="predicted"/>
<reference evidence="1 2" key="1">
    <citation type="journal article" date="2013" name="Genome Announc.">
        <title>Genome Sequence of the Extreme Obligate Alkaliphile Bacillus marmarensis Strain DSM 21297.</title>
        <authorList>
            <person name="Wernick D.G."/>
            <person name="Choi K.Y."/>
            <person name="Tat C.A."/>
            <person name="Lafontaine Rivera J.G."/>
            <person name="Liao J.C."/>
        </authorList>
    </citation>
    <scope>NUCLEOTIDE SEQUENCE [LARGE SCALE GENOMIC DNA]</scope>
    <source>
        <strain evidence="1 2">DSM 21297</strain>
    </source>
</reference>
<organism evidence="1 2">
    <name type="scientific">Alkalihalophilus marmarensis DSM 21297</name>
    <dbReference type="NCBI Taxonomy" id="1188261"/>
    <lineage>
        <taxon>Bacteria</taxon>
        <taxon>Bacillati</taxon>
        <taxon>Bacillota</taxon>
        <taxon>Bacilli</taxon>
        <taxon>Bacillales</taxon>
        <taxon>Bacillaceae</taxon>
        <taxon>Alkalihalophilus</taxon>
    </lineage>
</organism>
<keyword evidence="2" id="KW-1185">Reference proteome</keyword>
<dbReference type="Proteomes" id="UP000017170">
    <property type="component" value="Unassembled WGS sequence"/>
</dbReference>
<comment type="caution">
    <text evidence="1">The sequence shown here is derived from an EMBL/GenBank/DDBJ whole genome shotgun (WGS) entry which is preliminary data.</text>
</comment>